<gene>
    <name evidence="5" type="ORF">NCI00_15745</name>
</gene>
<evidence type="ECO:0000259" key="2">
    <source>
        <dbReference type="Pfam" id="PF25917"/>
    </source>
</evidence>
<reference evidence="5 6" key="1">
    <citation type="submission" date="2022-06" db="EMBL/GenBank/DDBJ databases">
        <title>Runella sp. S5 genome sequencing.</title>
        <authorList>
            <person name="Park S."/>
        </authorList>
    </citation>
    <scope>NUCLEOTIDE SEQUENCE [LARGE SCALE GENOMIC DNA]</scope>
    <source>
        <strain evidence="5 6">S5</strain>
    </source>
</reference>
<feature type="domain" description="CzcB-like C-terminal circularly permuted SH3-like" evidence="3">
    <location>
        <begin position="391"/>
        <end position="431"/>
    </location>
</feature>
<dbReference type="Gene3D" id="2.40.50.100">
    <property type="match status" value="1"/>
</dbReference>
<organism evidence="5 6">
    <name type="scientific">Runella salmonicolor</name>
    <dbReference type="NCBI Taxonomy" id="2950278"/>
    <lineage>
        <taxon>Bacteria</taxon>
        <taxon>Pseudomonadati</taxon>
        <taxon>Bacteroidota</taxon>
        <taxon>Cytophagia</taxon>
        <taxon>Cytophagales</taxon>
        <taxon>Spirosomataceae</taxon>
        <taxon>Runella</taxon>
    </lineage>
</organism>
<dbReference type="Pfam" id="PF25975">
    <property type="entry name" value="CzcB_C"/>
    <property type="match status" value="1"/>
</dbReference>
<keyword evidence="6" id="KW-1185">Reference proteome</keyword>
<dbReference type="InterPro" id="IPR058636">
    <property type="entry name" value="Beta-barrel_YknX"/>
</dbReference>
<evidence type="ECO:0000313" key="5">
    <source>
        <dbReference type="EMBL" id="MCP1383899.1"/>
    </source>
</evidence>
<dbReference type="EMBL" id="JAMZEL010000006">
    <property type="protein sequence ID" value="MCP1383899.1"/>
    <property type="molecule type" value="Genomic_DNA"/>
</dbReference>
<accession>A0ABT1FQ50</accession>
<dbReference type="RefSeq" id="WP_166560652.1">
    <property type="nucleotide sequence ID" value="NZ_JAMZEL010000006.1"/>
</dbReference>
<dbReference type="SUPFAM" id="SSF111369">
    <property type="entry name" value="HlyD-like secretion proteins"/>
    <property type="match status" value="2"/>
</dbReference>
<dbReference type="Pfam" id="PF25917">
    <property type="entry name" value="BSH_RND"/>
    <property type="match status" value="1"/>
</dbReference>
<feature type="compositionally biased region" description="Basic and acidic residues" evidence="1">
    <location>
        <begin position="360"/>
        <end position="371"/>
    </location>
</feature>
<feature type="compositionally biased region" description="Basic and acidic residues" evidence="1">
    <location>
        <begin position="380"/>
        <end position="389"/>
    </location>
</feature>
<dbReference type="Gene3D" id="1.10.287.470">
    <property type="entry name" value="Helix hairpin bin"/>
    <property type="match status" value="1"/>
</dbReference>
<comment type="caution">
    <text evidence="5">The sequence shown here is derived from an EMBL/GenBank/DDBJ whole genome shotgun (WGS) entry which is preliminary data.</text>
</comment>
<proteinExistence type="predicted"/>
<feature type="domain" description="Multidrug resistance protein MdtA-like barrel-sandwich hybrid" evidence="2">
    <location>
        <begin position="67"/>
        <end position="226"/>
    </location>
</feature>
<dbReference type="Gene3D" id="2.40.420.20">
    <property type="match status" value="1"/>
</dbReference>
<sequence length="463" mass="50213">MAKKSSSRLWWILGGVVVALGAGLLIAKQQGWIGKVKPTEVEFAKVKKIDIIERVSASGRVQPEVEVKISPDVPGEIIGLYVEEGDSVVKGQLLAKIRPDNYDALLARAQAAVNSSKAEVERSKASLAQSNAQLIRAKADYERNKKLQADKIVSDADLERSEADYGVALQNVEAAKAAISASKFNVQSSEAALRDAAENLRKTTIYAPQSGTISKLNVELGDRVVGTSQMAGTEMMRIANLNNMEVRVDVNENDIVRVHLGDTVDIEVDSYAERKFMGIVTEIANTANGMATTSASSGSTDAVTEFEVKIKILNSSYRDLMVNRSKKSYPFKPGMTAAVEIITDRKAGVLSVPIAAVTTRGKEDEAKKEGPDAPPAPAEPEQKNKKEEKLKELVFVNDKGKAVTREVTTGISDFENIEILSGLKEGEEIISGPFIEVSKRLKNGTLVIKKVIKKTKEEDKSVN</sequence>
<protein>
    <submittedName>
        <fullName evidence="5">Efflux RND transporter periplasmic adaptor subunit</fullName>
    </submittedName>
</protein>
<dbReference type="Proteomes" id="UP001204772">
    <property type="component" value="Unassembled WGS sequence"/>
</dbReference>
<dbReference type="InterPro" id="IPR058649">
    <property type="entry name" value="CzcB_C"/>
</dbReference>
<evidence type="ECO:0000259" key="3">
    <source>
        <dbReference type="Pfam" id="PF25975"/>
    </source>
</evidence>
<dbReference type="PANTHER" id="PTHR30469">
    <property type="entry name" value="MULTIDRUG RESISTANCE PROTEIN MDTA"/>
    <property type="match status" value="1"/>
</dbReference>
<evidence type="ECO:0000259" key="4">
    <source>
        <dbReference type="Pfam" id="PF25990"/>
    </source>
</evidence>
<name>A0ABT1FQ50_9BACT</name>
<dbReference type="InterPro" id="IPR058625">
    <property type="entry name" value="MdtA-like_BSH"/>
</dbReference>
<dbReference type="Pfam" id="PF25990">
    <property type="entry name" value="Beta-barrel_YknX"/>
    <property type="match status" value="1"/>
</dbReference>
<dbReference type="Gene3D" id="2.40.30.170">
    <property type="match status" value="1"/>
</dbReference>
<evidence type="ECO:0000256" key="1">
    <source>
        <dbReference type="SAM" id="MobiDB-lite"/>
    </source>
</evidence>
<dbReference type="PANTHER" id="PTHR30469:SF33">
    <property type="entry name" value="SLR1207 PROTEIN"/>
    <property type="match status" value="1"/>
</dbReference>
<evidence type="ECO:0000313" key="6">
    <source>
        <dbReference type="Proteomes" id="UP001204772"/>
    </source>
</evidence>
<feature type="region of interest" description="Disordered" evidence="1">
    <location>
        <begin position="360"/>
        <end position="389"/>
    </location>
</feature>
<feature type="domain" description="YknX-like beta-barrel" evidence="4">
    <location>
        <begin position="244"/>
        <end position="314"/>
    </location>
</feature>